<accession>A0A6N2MYG9</accession>
<dbReference type="AlphaFoldDB" id="A0A6N2MYG9"/>
<feature type="region of interest" description="Disordered" evidence="1">
    <location>
        <begin position="1"/>
        <end position="20"/>
    </location>
</feature>
<gene>
    <name evidence="2" type="ORF">SVIM_LOCUS428168</name>
</gene>
<proteinExistence type="predicted"/>
<reference evidence="2" key="1">
    <citation type="submission" date="2019-03" db="EMBL/GenBank/DDBJ databases">
        <authorList>
            <person name="Mank J."/>
            <person name="Almeida P."/>
        </authorList>
    </citation>
    <scope>NUCLEOTIDE SEQUENCE</scope>
    <source>
        <strain evidence="2">78183</strain>
    </source>
</reference>
<sequence>MSESKEQNGVIAAEHEESNGVAAAHTNQEGGDMHHVESKEDMFEDATDDIEENQFQEIVDNATQLEDHGASSPSIDVLKAILDKTLQEKQTLSTELKGKHRKGSFYSMP</sequence>
<organism evidence="2">
    <name type="scientific">Salix viminalis</name>
    <name type="common">Common osier</name>
    <name type="synonym">Basket willow</name>
    <dbReference type="NCBI Taxonomy" id="40686"/>
    <lineage>
        <taxon>Eukaryota</taxon>
        <taxon>Viridiplantae</taxon>
        <taxon>Streptophyta</taxon>
        <taxon>Embryophyta</taxon>
        <taxon>Tracheophyta</taxon>
        <taxon>Spermatophyta</taxon>
        <taxon>Magnoliopsida</taxon>
        <taxon>eudicotyledons</taxon>
        <taxon>Gunneridae</taxon>
        <taxon>Pentapetalae</taxon>
        <taxon>rosids</taxon>
        <taxon>fabids</taxon>
        <taxon>Malpighiales</taxon>
        <taxon>Salicaceae</taxon>
        <taxon>Saliceae</taxon>
        <taxon>Salix</taxon>
    </lineage>
</organism>
<name>A0A6N2MYG9_SALVM</name>
<evidence type="ECO:0000256" key="1">
    <source>
        <dbReference type="SAM" id="MobiDB-lite"/>
    </source>
</evidence>
<protein>
    <submittedName>
        <fullName evidence="2">Uncharacterized protein</fullName>
    </submittedName>
</protein>
<dbReference type="EMBL" id="CAADRP010001996">
    <property type="protein sequence ID" value="VFU58520.1"/>
    <property type="molecule type" value="Genomic_DNA"/>
</dbReference>
<evidence type="ECO:0000313" key="2">
    <source>
        <dbReference type="EMBL" id="VFU58520.1"/>
    </source>
</evidence>